<dbReference type="InterPro" id="IPR004695">
    <property type="entry name" value="SLAC1/Mae1/Ssu1/TehA"/>
</dbReference>
<keyword evidence="4 5" id="KW-0472">Membrane</keyword>
<evidence type="ECO:0000313" key="7">
    <source>
        <dbReference type="Proteomes" id="UP000430508"/>
    </source>
</evidence>
<reference evidence="6 7" key="1">
    <citation type="submission" date="2019-12" db="EMBL/GenBank/DDBJ databases">
        <title>Sequence classification of anaerobic respiratory reductive dehalogenases: First we see many, then we see few.</title>
        <authorList>
            <person name="Molenda O."/>
            <person name="Puentes Jacome L.A."/>
            <person name="Cao X."/>
            <person name="Nesbo C.L."/>
            <person name="Tang S."/>
            <person name="Morson N."/>
            <person name="Patron J."/>
            <person name="Lomheim L."/>
            <person name="Wishart D.S."/>
            <person name="Edwards E.A."/>
        </authorList>
    </citation>
    <scope>NUCLEOTIDE SEQUENCE [LARGE SCALE GENOMIC DNA]</scope>
    <source>
        <strain evidence="6 7">12DCA</strain>
    </source>
</reference>
<dbReference type="CDD" id="cd09323">
    <property type="entry name" value="TDT_SLAC1_like"/>
    <property type="match status" value="1"/>
</dbReference>
<keyword evidence="3 5" id="KW-1133">Transmembrane helix</keyword>
<feature type="transmembrane region" description="Helical" evidence="5">
    <location>
        <begin position="116"/>
        <end position="137"/>
    </location>
</feature>
<accession>A0A857DE96</accession>
<organism evidence="6 7">
    <name type="scientific">Dehalobacter restrictus</name>
    <dbReference type="NCBI Taxonomy" id="55583"/>
    <lineage>
        <taxon>Bacteria</taxon>
        <taxon>Bacillati</taxon>
        <taxon>Bacillota</taxon>
        <taxon>Clostridia</taxon>
        <taxon>Eubacteriales</taxon>
        <taxon>Desulfitobacteriaceae</taxon>
        <taxon>Dehalobacter</taxon>
    </lineage>
</organism>
<evidence type="ECO:0000256" key="1">
    <source>
        <dbReference type="ARBA" id="ARBA00004141"/>
    </source>
</evidence>
<evidence type="ECO:0000313" key="6">
    <source>
        <dbReference type="EMBL" id="QGZ99186.1"/>
    </source>
</evidence>
<dbReference type="PANTHER" id="PTHR37955">
    <property type="entry name" value="TELLURITE RESISTANCE PROTEIN TEHA"/>
    <property type="match status" value="1"/>
</dbReference>
<evidence type="ECO:0000256" key="3">
    <source>
        <dbReference type="ARBA" id="ARBA00022989"/>
    </source>
</evidence>
<feature type="transmembrane region" description="Helical" evidence="5">
    <location>
        <begin position="236"/>
        <end position="256"/>
    </location>
</feature>
<dbReference type="RefSeq" id="WP_158208024.1">
    <property type="nucleotide sequence ID" value="NZ_CP046996.1"/>
</dbReference>
<comment type="subcellular location">
    <subcellularLocation>
        <location evidence="1">Membrane</location>
        <topology evidence="1">Multi-pass membrane protein</topology>
    </subcellularLocation>
</comment>
<dbReference type="EMBL" id="CP046996">
    <property type="protein sequence ID" value="QGZ99186.1"/>
    <property type="molecule type" value="Genomic_DNA"/>
</dbReference>
<feature type="transmembrane region" description="Helical" evidence="5">
    <location>
        <begin position="205"/>
        <end position="224"/>
    </location>
</feature>
<evidence type="ECO:0000256" key="2">
    <source>
        <dbReference type="ARBA" id="ARBA00022692"/>
    </source>
</evidence>
<dbReference type="AlphaFoldDB" id="A0A857DE96"/>
<evidence type="ECO:0000256" key="4">
    <source>
        <dbReference type="ARBA" id="ARBA00023136"/>
    </source>
</evidence>
<feature type="transmembrane region" description="Helical" evidence="5">
    <location>
        <begin position="172"/>
        <end position="193"/>
    </location>
</feature>
<feature type="transmembrane region" description="Helical" evidence="5">
    <location>
        <begin position="48"/>
        <end position="70"/>
    </location>
</feature>
<dbReference type="Pfam" id="PF03595">
    <property type="entry name" value="SLAC1"/>
    <property type="match status" value="1"/>
</dbReference>
<feature type="transmembrane region" description="Helical" evidence="5">
    <location>
        <begin position="262"/>
        <end position="282"/>
    </location>
</feature>
<dbReference type="InterPro" id="IPR038665">
    <property type="entry name" value="Voltage-dep_anion_channel_sf"/>
</dbReference>
<dbReference type="InterPro" id="IPR052951">
    <property type="entry name" value="Tellurite_res_ion_channel"/>
</dbReference>
<dbReference type="GO" id="GO:0005886">
    <property type="term" value="C:plasma membrane"/>
    <property type="evidence" value="ECO:0007669"/>
    <property type="project" value="TreeGrafter"/>
</dbReference>
<gene>
    <name evidence="6" type="ORF">GQ588_00125</name>
</gene>
<proteinExistence type="predicted"/>
<dbReference type="PANTHER" id="PTHR37955:SF1">
    <property type="entry name" value="DEP DOMAIN-CONTAINING PROTEIN"/>
    <property type="match status" value="1"/>
</dbReference>
<dbReference type="Gene3D" id="1.50.10.150">
    <property type="entry name" value="Voltage-dependent anion channel"/>
    <property type="match status" value="1"/>
</dbReference>
<keyword evidence="2 5" id="KW-0812">Transmembrane</keyword>
<evidence type="ECO:0000256" key="5">
    <source>
        <dbReference type="SAM" id="Phobius"/>
    </source>
</evidence>
<feature type="transmembrane region" description="Helical" evidence="5">
    <location>
        <begin position="90"/>
        <end position="109"/>
    </location>
</feature>
<name>A0A857DE96_9FIRM</name>
<feature type="transmembrane region" description="Helical" evidence="5">
    <location>
        <begin position="149"/>
        <end position="165"/>
    </location>
</feature>
<feature type="transmembrane region" description="Helical" evidence="5">
    <location>
        <begin position="289"/>
        <end position="310"/>
    </location>
</feature>
<sequence>MEKQPVEEGILENKLQYFPVSFFASVMGISGLAVAFERYEQVFKLSGRIGLILLIAAYLACILVAITYSFKIIKHFSAVVSEFNHPVKANFFPAFSISLLLLSTGTINYQEKLAFGLWVIGAAAHFILTIVIISRWITRKYQILQVNPTWFIPVVGNIIIPIAGIKFVNIEICWFFFSIGLFFWVILFALIFYRVVLHDPMPKQLFPTLFIFIAPPSVAFIAYTKIVGHMDSFSRILLYIAWFFVLLLLSMAGYFIKLDFAVTWWAYTFPLSAVTIASIAAFDMLNYPLFGWAASGLLVLTSLVIVVVILKTISAILHNEVFVPE</sequence>
<feature type="transmembrane region" description="Helical" evidence="5">
    <location>
        <begin position="15"/>
        <end position="36"/>
    </location>
</feature>
<dbReference type="GO" id="GO:0046583">
    <property type="term" value="F:monoatomic cation efflux transmembrane transporter activity"/>
    <property type="evidence" value="ECO:0007669"/>
    <property type="project" value="TreeGrafter"/>
</dbReference>
<protein>
    <submittedName>
        <fullName evidence="6">C4-dicarboxylate ABC transporter</fullName>
    </submittedName>
</protein>
<dbReference type="Proteomes" id="UP000430508">
    <property type="component" value="Chromosome"/>
</dbReference>